<dbReference type="EMBL" id="NIDE01000007">
    <property type="protein sequence ID" value="OWK41027.1"/>
    <property type="molecule type" value="Genomic_DNA"/>
</dbReference>
<dbReference type="InterPro" id="IPR029063">
    <property type="entry name" value="SAM-dependent_MTases_sf"/>
</dbReference>
<organism evidence="6 7">
    <name type="scientific">Fimbriiglobus ruber</name>
    <dbReference type="NCBI Taxonomy" id="1908690"/>
    <lineage>
        <taxon>Bacteria</taxon>
        <taxon>Pseudomonadati</taxon>
        <taxon>Planctomycetota</taxon>
        <taxon>Planctomycetia</taxon>
        <taxon>Gemmatales</taxon>
        <taxon>Gemmataceae</taxon>
        <taxon>Fimbriiglobus</taxon>
    </lineage>
</organism>
<keyword evidence="2 6" id="KW-0489">Methyltransferase</keyword>
<name>A0A225DY31_9BACT</name>
<feature type="domain" description="DNA methylase N-4/N-6" evidence="5">
    <location>
        <begin position="151"/>
        <end position="297"/>
    </location>
</feature>
<evidence type="ECO:0000313" key="7">
    <source>
        <dbReference type="Proteomes" id="UP000214646"/>
    </source>
</evidence>
<evidence type="ECO:0000313" key="6">
    <source>
        <dbReference type="EMBL" id="OWK41027.1"/>
    </source>
</evidence>
<dbReference type="GO" id="GO:0008170">
    <property type="term" value="F:N-methyltransferase activity"/>
    <property type="evidence" value="ECO:0007669"/>
    <property type="project" value="InterPro"/>
</dbReference>
<dbReference type="Pfam" id="PF01555">
    <property type="entry name" value="N6_N4_Mtase"/>
    <property type="match status" value="1"/>
</dbReference>
<dbReference type="AlphaFoldDB" id="A0A225DY31"/>
<protein>
    <submittedName>
        <fullName evidence="6">Putative DNA methylase</fullName>
    </submittedName>
</protein>
<sequence>MAKSKTPKAGATVPVDAHKHPTDKRPNIPTRETAAFASDDGAARFVAQRDPSLDPQLVWKGKGAAPLDVLAVPIHVQEKIHPQAIVEEVRTWGRQESPVYDLFSDFNGLDDFTKKLEFYQHDQHWTNRLILGDSLLVMASLAEKERLRGQVQCIYFDPPYGIKFGSNWQVSTRKRDVKDAKTEDLSRQPEQIKAFRDTWEMGIHSYLSYMRDRLAVARDLLAETGSIFVQIGDENIHLVRCLLDEVFGKDNEISLIPFKKTSAVGSFAGGTNVLPGTCDYLIWYCKNKQYAKYRQLFIDKDLEGAGGEAYKSVEMPDGTRRTAMAEEIRTGDSNGRFFSAWSHYFNYSP</sequence>
<dbReference type="InterPro" id="IPR002052">
    <property type="entry name" value="DNA_methylase_N6_adenine_CS"/>
</dbReference>
<dbReference type="SUPFAM" id="SSF53335">
    <property type="entry name" value="S-adenosyl-L-methionine-dependent methyltransferases"/>
    <property type="match status" value="1"/>
</dbReference>
<dbReference type="Proteomes" id="UP000214646">
    <property type="component" value="Unassembled WGS sequence"/>
</dbReference>
<gene>
    <name evidence="6" type="ORF">FRUB_04919</name>
</gene>
<accession>A0A225DY31</accession>
<feature type="region of interest" description="Disordered" evidence="4">
    <location>
        <begin position="1"/>
        <end position="29"/>
    </location>
</feature>
<comment type="caution">
    <text evidence="6">The sequence shown here is derived from an EMBL/GenBank/DDBJ whole genome shotgun (WGS) entry which is preliminary data.</text>
</comment>
<keyword evidence="7" id="KW-1185">Reference proteome</keyword>
<evidence type="ECO:0000256" key="2">
    <source>
        <dbReference type="ARBA" id="ARBA00022603"/>
    </source>
</evidence>
<reference evidence="7" key="1">
    <citation type="submission" date="2017-06" db="EMBL/GenBank/DDBJ databases">
        <title>Genome analysis of Fimbriiglobus ruber SP5, the first member of the order Planctomycetales with confirmed chitinolytic capability.</title>
        <authorList>
            <person name="Ravin N.V."/>
            <person name="Rakitin A.L."/>
            <person name="Ivanova A.A."/>
            <person name="Beletsky A.V."/>
            <person name="Kulichevskaya I.S."/>
            <person name="Mardanov A.V."/>
            <person name="Dedysh S.N."/>
        </authorList>
    </citation>
    <scope>NUCLEOTIDE SEQUENCE [LARGE SCALE GENOMIC DNA]</scope>
    <source>
        <strain evidence="7">SP5</strain>
    </source>
</reference>
<feature type="compositionally biased region" description="Basic and acidic residues" evidence="4">
    <location>
        <begin position="16"/>
        <end position="26"/>
    </location>
</feature>
<evidence type="ECO:0000256" key="1">
    <source>
        <dbReference type="ARBA" id="ARBA00006594"/>
    </source>
</evidence>
<evidence type="ECO:0000256" key="4">
    <source>
        <dbReference type="SAM" id="MobiDB-lite"/>
    </source>
</evidence>
<dbReference type="PROSITE" id="PS00092">
    <property type="entry name" value="N6_MTASE"/>
    <property type="match status" value="1"/>
</dbReference>
<evidence type="ECO:0000259" key="5">
    <source>
        <dbReference type="Pfam" id="PF01555"/>
    </source>
</evidence>
<proteinExistence type="inferred from homology"/>
<dbReference type="InterPro" id="IPR002941">
    <property type="entry name" value="DNA_methylase_N4/N6"/>
</dbReference>
<keyword evidence="3" id="KW-0808">Transferase</keyword>
<dbReference type="Gene3D" id="3.40.50.150">
    <property type="entry name" value="Vaccinia Virus protein VP39"/>
    <property type="match status" value="1"/>
</dbReference>
<dbReference type="GO" id="GO:0003677">
    <property type="term" value="F:DNA binding"/>
    <property type="evidence" value="ECO:0007669"/>
    <property type="project" value="InterPro"/>
</dbReference>
<dbReference type="RefSeq" id="WP_202974003.1">
    <property type="nucleotide sequence ID" value="NZ_NIDE01000007.1"/>
</dbReference>
<comment type="similarity">
    <text evidence="1">Belongs to the N(4)/N(6)-methyltransferase family.</text>
</comment>
<dbReference type="GO" id="GO:0032259">
    <property type="term" value="P:methylation"/>
    <property type="evidence" value="ECO:0007669"/>
    <property type="project" value="UniProtKB-KW"/>
</dbReference>
<evidence type="ECO:0000256" key="3">
    <source>
        <dbReference type="ARBA" id="ARBA00022679"/>
    </source>
</evidence>